<name>A0ABR5I8E4_9ACTN</name>
<proteinExistence type="inferred from homology"/>
<feature type="compositionally biased region" description="Low complexity" evidence="2">
    <location>
        <begin position="1"/>
        <end position="13"/>
    </location>
</feature>
<reference evidence="4 5" key="1">
    <citation type="submission" date="2015-05" db="EMBL/GenBank/DDBJ databases">
        <title>Draft genome sequence of the bacterium Gordonia jacobaea a new member of the Gordonia genus.</title>
        <authorList>
            <person name="Jimenez-Galisteo G."/>
            <person name="Dominguez A."/>
            <person name="Munoz E."/>
            <person name="Vinas M."/>
        </authorList>
    </citation>
    <scope>NUCLEOTIDE SEQUENCE [LARGE SCALE GENOMIC DNA]</scope>
    <source>
        <strain evidence="5">mv1</strain>
    </source>
</reference>
<evidence type="ECO:0000256" key="2">
    <source>
        <dbReference type="SAM" id="MobiDB-lite"/>
    </source>
</evidence>
<dbReference type="CDD" id="cd00293">
    <property type="entry name" value="USP-like"/>
    <property type="match status" value="1"/>
</dbReference>
<protein>
    <submittedName>
        <fullName evidence="4">Universal stress protein UspA</fullName>
    </submittedName>
</protein>
<organism evidence="4 5">
    <name type="scientific">Gordonia jacobaea</name>
    <dbReference type="NCBI Taxonomy" id="122202"/>
    <lineage>
        <taxon>Bacteria</taxon>
        <taxon>Bacillati</taxon>
        <taxon>Actinomycetota</taxon>
        <taxon>Actinomycetes</taxon>
        <taxon>Mycobacteriales</taxon>
        <taxon>Gordoniaceae</taxon>
        <taxon>Gordonia</taxon>
    </lineage>
</organism>
<keyword evidence="5" id="KW-1185">Reference proteome</keyword>
<sequence length="201" mass="21323">MYDSPMAAGSSPSPTGPHGPGGADQREKTQHENSRTGQTLLIAYDGSPNADRAIRYAARFLQARVAHVVTAWEPGAMSAPRVSSLAAGMQPYLDTRAEIEVDEALEREATETNARGVALATEWGLDATGTLVEADSTVWSALIAAADSLDADLLVTGTRGATGFKALLRSSVAERVLKHCHRPVFIVPAKCESEPRPEITV</sequence>
<dbReference type="PRINTS" id="PR01438">
    <property type="entry name" value="UNVRSLSTRESS"/>
</dbReference>
<dbReference type="PANTHER" id="PTHR46268:SF6">
    <property type="entry name" value="UNIVERSAL STRESS PROTEIN UP12"/>
    <property type="match status" value="1"/>
</dbReference>
<dbReference type="Pfam" id="PF00582">
    <property type="entry name" value="Usp"/>
    <property type="match status" value="1"/>
</dbReference>
<comment type="similarity">
    <text evidence="1">Belongs to the universal stress protein A family.</text>
</comment>
<comment type="caution">
    <text evidence="4">The sequence shown here is derived from an EMBL/GenBank/DDBJ whole genome shotgun (WGS) entry which is preliminary data.</text>
</comment>
<feature type="domain" description="UspA" evidence="3">
    <location>
        <begin position="39"/>
        <end position="188"/>
    </location>
</feature>
<dbReference type="SUPFAM" id="SSF52402">
    <property type="entry name" value="Adenine nucleotide alpha hydrolases-like"/>
    <property type="match status" value="1"/>
</dbReference>
<dbReference type="PANTHER" id="PTHR46268">
    <property type="entry name" value="STRESS RESPONSE PROTEIN NHAX"/>
    <property type="match status" value="1"/>
</dbReference>
<evidence type="ECO:0000259" key="3">
    <source>
        <dbReference type="Pfam" id="PF00582"/>
    </source>
</evidence>
<dbReference type="InterPro" id="IPR006015">
    <property type="entry name" value="Universal_stress_UspA"/>
</dbReference>
<feature type="region of interest" description="Disordered" evidence="2">
    <location>
        <begin position="1"/>
        <end position="34"/>
    </location>
</feature>
<accession>A0ABR5I8E4</accession>
<dbReference type="InterPro" id="IPR006016">
    <property type="entry name" value="UspA"/>
</dbReference>
<gene>
    <name evidence="4" type="ORF">ABW18_17975</name>
</gene>
<dbReference type="EMBL" id="LDTZ01000021">
    <property type="protein sequence ID" value="KNA89917.1"/>
    <property type="molecule type" value="Genomic_DNA"/>
</dbReference>
<feature type="compositionally biased region" description="Basic and acidic residues" evidence="2">
    <location>
        <begin position="24"/>
        <end position="34"/>
    </location>
</feature>
<dbReference type="RefSeq" id="WP_049700366.1">
    <property type="nucleotide sequence ID" value="NZ_JAQDQF010000007.1"/>
</dbReference>
<evidence type="ECO:0000313" key="5">
    <source>
        <dbReference type="Proteomes" id="UP000037247"/>
    </source>
</evidence>
<dbReference type="InterPro" id="IPR014729">
    <property type="entry name" value="Rossmann-like_a/b/a_fold"/>
</dbReference>
<evidence type="ECO:0000313" key="4">
    <source>
        <dbReference type="EMBL" id="KNA89917.1"/>
    </source>
</evidence>
<evidence type="ECO:0000256" key="1">
    <source>
        <dbReference type="ARBA" id="ARBA00008791"/>
    </source>
</evidence>
<dbReference type="Gene3D" id="3.40.50.620">
    <property type="entry name" value="HUPs"/>
    <property type="match status" value="1"/>
</dbReference>
<dbReference type="Proteomes" id="UP000037247">
    <property type="component" value="Unassembled WGS sequence"/>
</dbReference>